<name>A6JGT2_RAT</name>
<feature type="region of interest" description="Disordered" evidence="1">
    <location>
        <begin position="1"/>
        <end position="65"/>
    </location>
</feature>
<feature type="compositionally biased region" description="Polar residues" evidence="1">
    <location>
        <begin position="13"/>
        <end position="22"/>
    </location>
</feature>
<sequence>MTSVSREMRFDMGSNTQNSNEEASARLIRRLNLPEERISGMSRKISKQNKTKKQNWSRMSKWRGH</sequence>
<dbReference type="AlphaFoldDB" id="A6JGT2"/>
<organism evidence="2 3">
    <name type="scientific">Rattus norvegicus</name>
    <name type="common">Rat</name>
    <dbReference type="NCBI Taxonomy" id="10116"/>
    <lineage>
        <taxon>Eukaryota</taxon>
        <taxon>Metazoa</taxon>
        <taxon>Chordata</taxon>
        <taxon>Craniata</taxon>
        <taxon>Vertebrata</taxon>
        <taxon>Euteleostomi</taxon>
        <taxon>Mammalia</taxon>
        <taxon>Eutheria</taxon>
        <taxon>Euarchontoglires</taxon>
        <taxon>Glires</taxon>
        <taxon>Rodentia</taxon>
        <taxon>Myomorpha</taxon>
        <taxon>Muroidea</taxon>
        <taxon>Muridae</taxon>
        <taxon>Murinae</taxon>
        <taxon>Rattus</taxon>
    </lineage>
</organism>
<proteinExistence type="predicted"/>
<accession>A6JGT2</accession>
<evidence type="ECO:0000256" key="1">
    <source>
        <dbReference type="SAM" id="MobiDB-lite"/>
    </source>
</evidence>
<dbReference type="Proteomes" id="UP000234681">
    <property type="component" value="Chromosome 13"/>
</dbReference>
<evidence type="ECO:0000313" key="3">
    <source>
        <dbReference type="Proteomes" id="UP000234681"/>
    </source>
</evidence>
<feature type="compositionally biased region" description="Basic and acidic residues" evidence="1">
    <location>
        <begin position="1"/>
        <end position="10"/>
    </location>
</feature>
<feature type="non-terminal residue" evidence="2">
    <location>
        <position position="65"/>
    </location>
</feature>
<protein>
    <submittedName>
        <fullName evidence="2">RCG20427</fullName>
    </submittedName>
</protein>
<reference evidence="3" key="1">
    <citation type="submission" date="2005-09" db="EMBL/GenBank/DDBJ databases">
        <authorList>
            <person name="Mural R.J."/>
            <person name="Li P.W."/>
            <person name="Adams M.D."/>
            <person name="Amanatides P.G."/>
            <person name="Baden-Tillson H."/>
            <person name="Barnstead M."/>
            <person name="Chin S.H."/>
            <person name="Dew I."/>
            <person name="Evans C.A."/>
            <person name="Ferriera S."/>
            <person name="Flanigan M."/>
            <person name="Fosler C."/>
            <person name="Glodek A."/>
            <person name="Gu Z."/>
            <person name="Holt R.A."/>
            <person name="Jennings D."/>
            <person name="Kraft C.L."/>
            <person name="Lu F."/>
            <person name="Nguyen T."/>
            <person name="Nusskern D.R."/>
            <person name="Pfannkoch C.M."/>
            <person name="Sitter C."/>
            <person name="Sutton G.G."/>
            <person name="Venter J.C."/>
            <person name="Wang Z."/>
            <person name="Woodage T."/>
            <person name="Zheng X.H."/>
            <person name="Zhong F."/>
        </authorList>
    </citation>
    <scope>NUCLEOTIDE SEQUENCE [LARGE SCALE GENOMIC DNA]</scope>
    <source>
        <strain>BN</strain>
        <strain evidence="3">Sprague-Dawley</strain>
    </source>
</reference>
<gene>
    <name evidence="2" type="ORF">rCG_20427</name>
</gene>
<dbReference type="EMBL" id="CH473985">
    <property type="protein sequence ID" value="EDL94938.1"/>
    <property type="molecule type" value="Genomic_DNA"/>
</dbReference>
<evidence type="ECO:0000313" key="2">
    <source>
        <dbReference type="EMBL" id="EDL94938.1"/>
    </source>
</evidence>
<feature type="compositionally biased region" description="Basic residues" evidence="1">
    <location>
        <begin position="44"/>
        <end position="65"/>
    </location>
</feature>